<accession>A6GJI7</accession>
<evidence type="ECO:0000313" key="5">
    <source>
        <dbReference type="Proteomes" id="UP000005801"/>
    </source>
</evidence>
<comment type="caution">
    <text evidence="4">The sequence shown here is derived from an EMBL/GenBank/DDBJ whole genome shotgun (WGS) entry which is preliminary data.</text>
</comment>
<evidence type="ECO:0000313" key="4">
    <source>
        <dbReference type="EMBL" id="EDM73974.1"/>
    </source>
</evidence>
<name>A6GJI7_9BACT</name>
<organism evidence="4 5">
    <name type="scientific">Plesiocystis pacifica SIR-1</name>
    <dbReference type="NCBI Taxonomy" id="391625"/>
    <lineage>
        <taxon>Bacteria</taxon>
        <taxon>Pseudomonadati</taxon>
        <taxon>Myxococcota</taxon>
        <taxon>Polyangia</taxon>
        <taxon>Nannocystales</taxon>
        <taxon>Nannocystaceae</taxon>
        <taxon>Plesiocystis</taxon>
    </lineage>
</organism>
<proteinExistence type="predicted"/>
<dbReference type="EMBL" id="ABCS01000158">
    <property type="protein sequence ID" value="EDM73974.1"/>
    <property type="molecule type" value="Genomic_DNA"/>
</dbReference>
<keyword evidence="5" id="KW-1185">Reference proteome</keyword>
<dbReference type="AlphaFoldDB" id="A6GJI7"/>
<protein>
    <recommendedName>
        <fullName evidence="6">Lipoprotein</fullName>
    </recommendedName>
</protein>
<feature type="region of interest" description="Disordered" evidence="2">
    <location>
        <begin position="289"/>
        <end position="308"/>
    </location>
</feature>
<evidence type="ECO:0000256" key="1">
    <source>
        <dbReference type="SAM" id="Coils"/>
    </source>
</evidence>
<feature type="coiled-coil region" evidence="1">
    <location>
        <begin position="416"/>
        <end position="443"/>
    </location>
</feature>
<evidence type="ECO:0008006" key="6">
    <source>
        <dbReference type="Google" id="ProtNLM"/>
    </source>
</evidence>
<evidence type="ECO:0000256" key="3">
    <source>
        <dbReference type="SAM" id="SignalP"/>
    </source>
</evidence>
<reference evidence="4 5" key="1">
    <citation type="submission" date="2007-06" db="EMBL/GenBank/DDBJ databases">
        <authorList>
            <person name="Shimkets L."/>
            <person name="Ferriera S."/>
            <person name="Johnson J."/>
            <person name="Kravitz S."/>
            <person name="Beeson K."/>
            <person name="Sutton G."/>
            <person name="Rogers Y.-H."/>
            <person name="Friedman R."/>
            <person name="Frazier M."/>
            <person name="Venter J.C."/>
        </authorList>
    </citation>
    <scope>NUCLEOTIDE SEQUENCE [LARGE SCALE GENOMIC DNA]</scope>
    <source>
        <strain evidence="4 5">SIR-1</strain>
    </source>
</reference>
<dbReference type="Proteomes" id="UP000005801">
    <property type="component" value="Unassembled WGS sequence"/>
</dbReference>
<feature type="signal peptide" evidence="3">
    <location>
        <begin position="1"/>
        <end position="23"/>
    </location>
</feature>
<dbReference type="STRING" id="391625.PPSIR1_00837"/>
<dbReference type="RefSeq" id="WP_006976873.1">
    <property type="nucleotide sequence ID" value="NZ_ABCS01000158.1"/>
</dbReference>
<keyword evidence="3" id="KW-0732">Signal</keyword>
<keyword evidence="1" id="KW-0175">Coiled coil</keyword>
<dbReference type="eggNOG" id="COG0790">
    <property type="taxonomic scope" value="Bacteria"/>
</dbReference>
<feature type="chain" id="PRO_5002697841" description="Lipoprotein" evidence="3">
    <location>
        <begin position="24"/>
        <end position="451"/>
    </location>
</feature>
<evidence type="ECO:0000256" key="2">
    <source>
        <dbReference type="SAM" id="MobiDB-lite"/>
    </source>
</evidence>
<sequence>MPTLRAALSTLRPALAPSLSALALVALCLAPTGCRNRKNAAERLMDDPARELAAARCGGTGQIVRPLIVEWPATDRASLEGRMRRGVIVVRYEGCSVEVLRDCAAPDEQHYDYLGITRKSDRIAIRTADELYATMPLTAVELEAKLAKAGELDVEMAIVGNYEAQRSRFDIGELEGRCDGATHVIAAAQVGAFEFYSGAGAEVGAGVEVEGAAGVGGRSSAAREIINKDGQPAACEQSSPNDAAPPAECAALLRLELSALDGIAPTCQPGSYWNGSACVSAERARAEEEQRQQANAAAEQAAKDAQESEDEQLAAQICAIQLNCRAQETGMLPPEGKVLERQMRHCTNMYEIGIGDRTRPTVRMCLDKAQTISCTEFWDCLGWEDPNSAMDGMDDADPGMDTSTDGGMDPGMDAGMDAVKSQMDQAKSEMERMESEMDRMMDMAAPLGTDE</sequence>
<gene>
    <name evidence="4" type="ORF">PPSIR1_00837</name>
</gene>
<dbReference type="OrthoDB" id="5500974at2"/>